<dbReference type="RefSeq" id="XP_032819221.1">
    <property type="nucleotide sequence ID" value="XM_032963330.1"/>
</dbReference>
<dbReference type="InterPro" id="IPR024704">
    <property type="entry name" value="SMC"/>
</dbReference>
<keyword evidence="11" id="KW-0131">Cell cycle</keyword>
<evidence type="ECO:0000256" key="8">
    <source>
        <dbReference type="ARBA" id="ARBA00022840"/>
    </source>
</evidence>
<dbReference type="InterPro" id="IPR028468">
    <property type="entry name" value="Smc1_ABC"/>
</dbReference>
<dbReference type="GO" id="GO:0005524">
    <property type="term" value="F:ATP binding"/>
    <property type="evidence" value="ECO:0007669"/>
    <property type="project" value="UniProtKB-KW"/>
</dbReference>
<accession>A0AAJ7TJM5</accession>
<feature type="region of interest" description="Disordered" evidence="14">
    <location>
        <begin position="1224"/>
        <end position="1256"/>
    </location>
</feature>
<dbReference type="Pfam" id="PF06470">
    <property type="entry name" value="SMC_hinge"/>
    <property type="match status" value="1"/>
</dbReference>
<keyword evidence="9 13" id="KW-0175">Coiled coil</keyword>
<feature type="compositionally biased region" description="Polar residues" evidence="14">
    <location>
        <begin position="1239"/>
        <end position="1256"/>
    </location>
</feature>
<keyword evidence="16" id="KW-1185">Reference proteome</keyword>
<dbReference type="CDD" id="cd03275">
    <property type="entry name" value="ABC_SMC1_euk"/>
    <property type="match status" value="2"/>
</dbReference>
<protein>
    <recommendedName>
        <fullName evidence="12">Structural maintenance of chromosomes protein</fullName>
    </recommendedName>
</protein>
<feature type="coiled-coil region" evidence="13">
    <location>
        <begin position="189"/>
        <end position="353"/>
    </location>
</feature>
<evidence type="ECO:0000313" key="17">
    <source>
        <dbReference type="RefSeq" id="XP_032819221.1"/>
    </source>
</evidence>
<dbReference type="Gene3D" id="3.40.50.300">
    <property type="entry name" value="P-loop containing nucleotide triphosphate hydrolases"/>
    <property type="match status" value="2"/>
</dbReference>
<reference evidence="17" key="1">
    <citation type="submission" date="2025-08" db="UniProtKB">
        <authorList>
            <consortium name="RefSeq"/>
        </authorList>
    </citation>
    <scope>IDENTIFICATION</scope>
    <source>
        <tissue evidence="17">Sperm</tissue>
    </source>
</reference>
<dbReference type="KEGG" id="pmrn:116947510"/>
<dbReference type="SMART" id="SM00968">
    <property type="entry name" value="SMC_hinge"/>
    <property type="match status" value="1"/>
</dbReference>
<keyword evidence="7" id="KW-0498">Mitosis</keyword>
<feature type="coiled-coil region" evidence="13">
    <location>
        <begin position="888"/>
        <end position="922"/>
    </location>
</feature>
<evidence type="ECO:0000256" key="14">
    <source>
        <dbReference type="SAM" id="MobiDB-lite"/>
    </source>
</evidence>
<dbReference type="SUPFAM" id="SSF75553">
    <property type="entry name" value="Smc hinge domain"/>
    <property type="match status" value="1"/>
</dbReference>
<feature type="compositionally biased region" description="Basic and acidic residues" evidence="14">
    <location>
        <begin position="1224"/>
        <end position="1238"/>
    </location>
</feature>
<evidence type="ECO:0000256" key="4">
    <source>
        <dbReference type="ARBA" id="ARBA00022454"/>
    </source>
</evidence>
<evidence type="ECO:0000256" key="5">
    <source>
        <dbReference type="ARBA" id="ARBA00022618"/>
    </source>
</evidence>
<dbReference type="PANTHER" id="PTHR18937">
    <property type="entry name" value="STRUCTURAL MAINTENANCE OF CHROMOSOMES SMC FAMILY MEMBER"/>
    <property type="match status" value="1"/>
</dbReference>
<keyword evidence="8" id="KW-0067">ATP-binding</keyword>
<dbReference type="FunFam" id="1.20.1060.20:FF:000001">
    <property type="entry name" value="Structural maintenance of chromosomes 1A"/>
    <property type="match status" value="1"/>
</dbReference>
<dbReference type="SUPFAM" id="SSF52540">
    <property type="entry name" value="P-loop containing nucleoside triphosphate hydrolases"/>
    <property type="match status" value="1"/>
</dbReference>
<dbReference type="FunFam" id="3.30.70.1620:FF:000001">
    <property type="entry name" value="Structural maintenance of chromosomes 1B"/>
    <property type="match status" value="1"/>
</dbReference>
<dbReference type="GO" id="GO:0003677">
    <property type="term" value="F:DNA binding"/>
    <property type="evidence" value="ECO:0007669"/>
    <property type="project" value="TreeGrafter"/>
</dbReference>
<dbReference type="InterPro" id="IPR027417">
    <property type="entry name" value="P-loop_NTPase"/>
</dbReference>
<evidence type="ECO:0000256" key="12">
    <source>
        <dbReference type="PIRNR" id="PIRNR005719"/>
    </source>
</evidence>
<feature type="coiled-coil region" evidence="13">
    <location>
        <begin position="405"/>
        <end position="467"/>
    </location>
</feature>
<feature type="region of interest" description="Disordered" evidence="14">
    <location>
        <begin position="946"/>
        <end position="967"/>
    </location>
</feature>
<gene>
    <name evidence="17" type="primary">LOC116947510</name>
</gene>
<comment type="subcellular location">
    <subcellularLocation>
        <location evidence="2">Chromosome</location>
    </subcellularLocation>
    <subcellularLocation>
        <location evidence="1 12">Nucleus</location>
    </subcellularLocation>
</comment>
<keyword evidence="5" id="KW-0132">Cell division</keyword>
<evidence type="ECO:0000256" key="3">
    <source>
        <dbReference type="ARBA" id="ARBA00005597"/>
    </source>
</evidence>
<feature type="coiled-coil region" evidence="13">
    <location>
        <begin position="673"/>
        <end position="772"/>
    </location>
</feature>
<dbReference type="InterPro" id="IPR036277">
    <property type="entry name" value="SMC_hinge_sf"/>
</dbReference>
<dbReference type="GO" id="GO:0016887">
    <property type="term" value="F:ATP hydrolysis activity"/>
    <property type="evidence" value="ECO:0007669"/>
    <property type="project" value="InterPro"/>
</dbReference>
<evidence type="ECO:0000313" key="16">
    <source>
        <dbReference type="Proteomes" id="UP001318040"/>
    </source>
</evidence>
<dbReference type="Pfam" id="PF02463">
    <property type="entry name" value="SMC_N"/>
    <property type="match status" value="1"/>
</dbReference>
<feature type="domain" description="SMC hinge" evidence="15">
    <location>
        <begin position="511"/>
        <end position="627"/>
    </location>
</feature>
<keyword evidence="10 12" id="KW-0539">Nucleus</keyword>
<dbReference type="Gene3D" id="1.20.1060.20">
    <property type="match status" value="1"/>
</dbReference>
<keyword evidence="4" id="KW-0158">Chromosome</keyword>
<dbReference type="GO" id="GO:0051301">
    <property type="term" value="P:cell division"/>
    <property type="evidence" value="ECO:0007669"/>
    <property type="project" value="UniProtKB-KW"/>
</dbReference>
<dbReference type="GO" id="GO:0005654">
    <property type="term" value="C:nucleoplasm"/>
    <property type="evidence" value="ECO:0007669"/>
    <property type="project" value="UniProtKB-ARBA"/>
</dbReference>
<organism evidence="16 17">
    <name type="scientific">Petromyzon marinus</name>
    <name type="common">Sea lamprey</name>
    <dbReference type="NCBI Taxonomy" id="7757"/>
    <lineage>
        <taxon>Eukaryota</taxon>
        <taxon>Metazoa</taxon>
        <taxon>Chordata</taxon>
        <taxon>Craniata</taxon>
        <taxon>Vertebrata</taxon>
        <taxon>Cyclostomata</taxon>
        <taxon>Hyperoartia</taxon>
        <taxon>Petromyzontiformes</taxon>
        <taxon>Petromyzontidae</taxon>
        <taxon>Petromyzon</taxon>
    </lineage>
</organism>
<dbReference type="GO" id="GO:0007062">
    <property type="term" value="P:sister chromatid cohesion"/>
    <property type="evidence" value="ECO:0007669"/>
    <property type="project" value="InterPro"/>
</dbReference>
<name>A0AAJ7TJM5_PETMA</name>
<evidence type="ECO:0000256" key="1">
    <source>
        <dbReference type="ARBA" id="ARBA00004123"/>
    </source>
</evidence>
<dbReference type="PANTHER" id="PTHR18937:SF12">
    <property type="entry name" value="STRUCTURAL MAINTENANCE OF CHROMOSOMES PROTEIN"/>
    <property type="match status" value="1"/>
</dbReference>
<dbReference type="AlphaFoldDB" id="A0AAJ7TJM5"/>
<dbReference type="InterPro" id="IPR010935">
    <property type="entry name" value="SMC_hinge"/>
</dbReference>
<feature type="compositionally biased region" description="Polar residues" evidence="14">
    <location>
        <begin position="946"/>
        <end position="956"/>
    </location>
</feature>
<evidence type="ECO:0000256" key="6">
    <source>
        <dbReference type="ARBA" id="ARBA00022741"/>
    </source>
</evidence>
<evidence type="ECO:0000256" key="9">
    <source>
        <dbReference type="ARBA" id="ARBA00023054"/>
    </source>
</evidence>
<dbReference type="Proteomes" id="UP001318040">
    <property type="component" value="Chromosome 30"/>
</dbReference>
<evidence type="ECO:0000256" key="11">
    <source>
        <dbReference type="ARBA" id="ARBA00023306"/>
    </source>
</evidence>
<proteinExistence type="inferred from homology"/>
<dbReference type="Gene3D" id="3.30.70.1620">
    <property type="match status" value="1"/>
</dbReference>
<dbReference type="GO" id="GO:0030893">
    <property type="term" value="C:meiotic cohesin complex"/>
    <property type="evidence" value="ECO:0007669"/>
    <property type="project" value="TreeGrafter"/>
</dbReference>
<evidence type="ECO:0000259" key="15">
    <source>
        <dbReference type="SMART" id="SM00968"/>
    </source>
</evidence>
<dbReference type="InterPro" id="IPR003395">
    <property type="entry name" value="RecF/RecN/SMC_N"/>
</dbReference>
<dbReference type="FunFam" id="3.40.50.300:FF:000564">
    <property type="entry name" value="Structural maintenance of chromosomes 1A"/>
    <property type="match status" value="1"/>
</dbReference>
<sequence>MGYLQLIEVENFKSYQGKQTIGPFTRFSAVIGPNGSGKSNLMDAISFVLGEQKRNLRVRSLRDLVYGAPVGRPVATRAHVSMMYAEEGGSHTVFTRTIIGSTSEYRVDKRVLNFSEYSAQLAKRGILTKARNFLVFQGAVESIAMKTPKERTWLFEQISQSGELAAEYEQCKTAMLKANEDTQFNYHCKRNITAERKEARLEKEEAENYRHLRDELASAHTQLNLFLLYHNEQQMKVLENELAGVGDQLDQQRALMSTTDDELRVRKQEIGRLGRELQQVEKAIKAKEMDLGQSKPQYIKVKENISHRLRRMESTRQLLQNARAEWIRRKKDIDELERELVAVERARQDFEQLVGTQSQSEDFEIDESQVLEYYRLKEEVGRRAGGMTQELETFKRAQKADQEHLELETRKMKETQSKVKQKQQEYEDQQNRIEKIKQYIEKTRSAIEELDVEQVSLTEQVEGARRRALEINDEVVALTAQLGDARTEQHENKRFKRRAEALDSLLRLFPGAIFGRLVNLCQPTHRKYQLAVTKVLGRNMEAIIVDTDSTARDCIRYLKEQRCEAEMFLPLDYLQVRPINERLRELRGAKLLMDVIKFDPPQVSRALQFACSNALVCETLEDARHIAFGSHVRQKCVSLDGTLFSKSGVVSGGSSDLRAKAQRWDDKLVDKLREKKEQLLEELRVNLSIRRKEADLRQVQSQLHGMQTRLKYSRSDMEQTRVKLQASLQEKSKLESQLANFEPHMDEVREGMAARDNEAEEVTEKMNKLEDEVFKDFCVEAGVANTREFEEVKLKWREEVTKKGSEFDNQKTRLGIQLDYERMQLKQEQSKVKMWDAAIAKDEAEIDCVKKDEQRYRDGVEHLLSEMHTLKNQLLAKQGEVTNKAQATEEVRRKLLAFSRQAVQLQNEVTALETKLEQQRNARHNLLLTCKLQDIKLPLRNGNLDSISQELGGTQPESTTESSEHTNSVYAREAAIEVDYRKLSRQYKEINREDEINRATDELNTQVTNLQTGMQHIVAPNMKATEKFENVRGKFLETTEALEESRKRSKQAQMAFNKVQRLRFDRFNGCLEHLSIAIDDIYKKLAQNNSAQAFLGPENAEEPYLDGINYNCVAPGKRYQPMDNLSGGEKTVAALALLFAIHSYRPSPFFVLDEIDAALDNTNIGKVANYIKEQSVENFQVIVISLKEELFARADALIGVYPEQGDCLISHVVTMDLSRFPDELSADRSHQRREHDSASVHSALSENTFTPNSSLA</sequence>
<comment type="similarity">
    <text evidence="3">Belongs to the SMC family. SMC1 subfamily.</text>
</comment>
<evidence type="ECO:0000256" key="13">
    <source>
        <dbReference type="SAM" id="Coils"/>
    </source>
</evidence>
<keyword evidence="6" id="KW-0547">Nucleotide-binding</keyword>
<evidence type="ECO:0000256" key="10">
    <source>
        <dbReference type="ARBA" id="ARBA00023242"/>
    </source>
</evidence>
<evidence type="ECO:0000256" key="7">
    <source>
        <dbReference type="ARBA" id="ARBA00022776"/>
    </source>
</evidence>
<dbReference type="FunFam" id="3.40.50.300:FF:000562">
    <property type="entry name" value="Structural maintenance of chromosomes protein"/>
    <property type="match status" value="1"/>
</dbReference>
<dbReference type="PIRSF" id="PIRSF005719">
    <property type="entry name" value="SMC"/>
    <property type="match status" value="1"/>
</dbReference>
<evidence type="ECO:0000256" key="2">
    <source>
        <dbReference type="ARBA" id="ARBA00004286"/>
    </source>
</evidence>